<proteinExistence type="predicted"/>
<dbReference type="EMBL" id="LNZH02000179">
    <property type="protein sequence ID" value="OCB88454.1"/>
    <property type="molecule type" value="Genomic_DNA"/>
</dbReference>
<sequence length="203" mass="22326">MPDFNPLFAPLLLPLPLPVINEDNENNLGPFAGAPLLQWVPWPEAHFGAQITDGAALNHGLLTPLLTPLPQFLDDIQEEPNELAPDFALPDDVQDDQFVQDIPNFNIGIGEDPNDEFIYGPLDPGAIEVDNAPEEGPVGFDINLLFDEFHAIFDTEDGENDVAYEEDDHAGVIINGLFYETMEEEEGGDVGDDMELDEVDSLL</sequence>
<accession>A0A9Q5HYX6</accession>
<organism evidence="1 2">
    <name type="scientific">Sanghuangporus baumii</name>
    <name type="common">Phellinus baumii</name>
    <dbReference type="NCBI Taxonomy" id="108892"/>
    <lineage>
        <taxon>Eukaryota</taxon>
        <taxon>Fungi</taxon>
        <taxon>Dikarya</taxon>
        <taxon>Basidiomycota</taxon>
        <taxon>Agaricomycotina</taxon>
        <taxon>Agaricomycetes</taxon>
        <taxon>Hymenochaetales</taxon>
        <taxon>Hymenochaetaceae</taxon>
        <taxon>Sanghuangporus</taxon>
    </lineage>
</organism>
<keyword evidence="2" id="KW-1185">Reference proteome</keyword>
<evidence type="ECO:0000313" key="2">
    <source>
        <dbReference type="Proteomes" id="UP000757232"/>
    </source>
</evidence>
<reference evidence="1" key="1">
    <citation type="submission" date="2016-06" db="EMBL/GenBank/DDBJ databases">
        <title>Draft Genome sequence of the fungus Inonotus baumii.</title>
        <authorList>
            <person name="Zhu H."/>
            <person name="Lin W."/>
        </authorList>
    </citation>
    <scope>NUCLEOTIDE SEQUENCE</scope>
    <source>
        <strain evidence="1">821</strain>
    </source>
</reference>
<dbReference type="AlphaFoldDB" id="A0A9Q5HYX6"/>
<protein>
    <submittedName>
        <fullName evidence="1">Uncharacterized protein</fullName>
    </submittedName>
</protein>
<comment type="caution">
    <text evidence="1">The sequence shown here is derived from an EMBL/GenBank/DDBJ whole genome shotgun (WGS) entry which is preliminary data.</text>
</comment>
<evidence type="ECO:0000313" key="1">
    <source>
        <dbReference type="EMBL" id="OCB88454.1"/>
    </source>
</evidence>
<name>A0A9Q5HYX6_SANBA</name>
<gene>
    <name evidence="1" type="ORF">A7U60_g4496</name>
</gene>
<dbReference type="Proteomes" id="UP000757232">
    <property type="component" value="Unassembled WGS sequence"/>
</dbReference>